<keyword evidence="5" id="KW-0560">Oxidoreductase</keyword>
<comment type="similarity">
    <text evidence="2">Belongs to the acyl-CoA dehydrogenase family.</text>
</comment>
<dbReference type="OrthoDB" id="7328575at2"/>
<dbReference type="Gene3D" id="1.10.540.10">
    <property type="entry name" value="Acyl-CoA dehydrogenase/oxidase, N-terminal domain"/>
    <property type="match status" value="1"/>
</dbReference>
<dbReference type="AlphaFoldDB" id="A0A5C8PI68"/>
<keyword evidence="9" id="KW-1185">Reference proteome</keyword>
<dbReference type="InterPro" id="IPR037069">
    <property type="entry name" value="AcylCoA_DH/ox_N_sf"/>
</dbReference>
<evidence type="ECO:0000313" key="9">
    <source>
        <dbReference type="Proteomes" id="UP000321638"/>
    </source>
</evidence>
<dbReference type="InterPro" id="IPR046373">
    <property type="entry name" value="Acyl-CoA_Oxase/DH_mid-dom_sf"/>
</dbReference>
<comment type="caution">
    <text evidence="8">The sequence shown here is derived from an EMBL/GenBank/DDBJ whole genome shotgun (WGS) entry which is preliminary data.</text>
</comment>
<keyword evidence="3" id="KW-0285">Flavoprotein</keyword>
<dbReference type="PANTHER" id="PTHR43884">
    <property type="entry name" value="ACYL-COA DEHYDROGENASE"/>
    <property type="match status" value="1"/>
</dbReference>
<evidence type="ECO:0000259" key="6">
    <source>
        <dbReference type="Pfam" id="PF00441"/>
    </source>
</evidence>
<keyword evidence="4" id="KW-0274">FAD</keyword>
<evidence type="ECO:0000256" key="1">
    <source>
        <dbReference type="ARBA" id="ARBA00001974"/>
    </source>
</evidence>
<evidence type="ECO:0000256" key="4">
    <source>
        <dbReference type="ARBA" id="ARBA00022827"/>
    </source>
</evidence>
<sequence length="378" mass="39725">MNLDFSEEQKALKDQVRRFLEARCTPSTVRAVLEGPLSFDRALYEGLAELGVLGAAIPEEYGGVGLSHLELCVVAEELGRALAPVPAASSIYLAAEFLLQAGTEAQKRAWLPRLAAGKAVATFAFAEGQGRMTPDKVQAVVADGRLSGVKSPVPDGDAADMAIVLARSGGGSGAGALSLFVVDLAGPGVSRETLSTIDPTRSQARITFDGAPAEPLGGSGDGWHITTQVMDRAAILMAFEQVGGADRALEMARDYALDRMAFGRPIGSFQAIKHMLADMYVSATLARSNCYYAAWALASGAVELPVAAATARVSATTAFQHCAKNNIQVHGGMGFTWAFDCHLFYRRSNALALALGSLSTWESLLIERMSAGNINAAA</sequence>
<reference evidence="8 9" key="1">
    <citation type="submission" date="2019-06" db="EMBL/GenBank/DDBJ databases">
        <title>New taxonomy in bacterial strain CC-CFT640, isolated from vineyard.</title>
        <authorList>
            <person name="Lin S.-Y."/>
            <person name="Tsai C.-F."/>
            <person name="Young C.-C."/>
        </authorList>
    </citation>
    <scope>NUCLEOTIDE SEQUENCE [LARGE SCALE GENOMIC DNA]</scope>
    <source>
        <strain evidence="8 9">CC-CFT640</strain>
    </source>
</reference>
<dbReference type="Pfam" id="PF02771">
    <property type="entry name" value="Acyl-CoA_dh_N"/>
    <property type="match status" value="1"/>
</dbReference>
<dbReference type="Gene3D" id="1.20.140.10">
    <property type="entry name" value="Butyryl-CoA Dehydrogenase, subunit A, domain 3"/>
    <property type="match status" value="1"/>
</dbReference>
<evidence type="ECO:0000256" key="3">
    <source>
        <dbReference type="ARBA" id="ARBA00022630"/>
    </source>
</evidence>
<proteinExistence type="inferred from homology"/>
<gene>
    <name evidence="8" type="ORF">FHP25_20865</name>
</gene>
<evidence type="ECO:0000256" key="5">
    <source>
        <dbReference type="ARBA" id="ARBA00023002"/>
    </source>
</evidence>
<dbReference type="PANTHER" id="PTHR43884:SF20">
    <property type="entry name" value="ACYL-COA DEHYDROGENASE FADE28"/>
    <property type="match status" value="1"/>
</dbReference>
<protein>
    <submittedName>
        <fullName evidence="8">Acyl-CoA dehydrogenase</fullName>
    </submittedName>
</protein>
<dbReference type="SUPFAM" id="SSF47203">
    <property type="entry name" value="Acyl-CoA dehydrogenase C-terminal domain-like"/>
    <property type="match status" value="1"/>
</dbReference>
<organism evidence="8 9">
    <name type="scientific">Vineibacter terrae</name>
    <dbReference type="NCBI Taxonomy" id="2586908"/>
    <lineage>
        <taxon>Bacteria</taxon>
        <taxon>Pseudomonadati</taxon>
        <taxon>Pseudomonadota</taxon>
        <taxon>Alphaproteobacteria</taxon>
        <taxon>Hyphomicrobiales</taxon>
        <taxon>Vineibacter</taxon>
    </lineage>
</organism>
<dbReference type="Gene3D" id="2.40.110.10">
    <property type="entry name" value="Butyryl-CoA Dehydrogenase, subunit A, domain 2"/>
    <property type="match status" value="1"/>
</dbReference>
<name>A0A5C8PI68_9HYPH</name>
<dbReference type="InterPro" id="IPR009100">
    <property type="entry name" value="AcylCoA_DH/oxidase_NM_dom_sf"/>
</dbReference>
<dbReference type="InterPro" id="IPR013786">
    <property type="entry name" value="AcylCoA_DH/ox_N"/>
</dbReference>
<evidence type="ECO:0000259" key="7">
    <source>
        <dbReference type="Pfam" id="PF02771"/>
    </source>
</evidence>
<dbReference type="GO" id="GO:0003995">
    <property type="term" value="F:acyl-CoA dehydrogenase activity"/>
    <property type="evidence" value="ECO:0007669"/>
    <property type="project" value="TreeGrafter"/>
</dbReference>
<feature type="domain" description="Acyl-CoA dehydrogenase/oxidase C-terminal" evidence="6">
    <location>
        <begin position="220"/>
        <end position="357"/>
    </location>
</feature>
<dbReference type="Proteomes" id="UP000321638">
    <property type="component" value="Unassembled WGS sequence"/>
</dbReference>
<feature type="domain" description="Acyl-CoA dehydrogenase/oxidase N-terminal" evidence="7">
    <location>
        <begin position="6"/>
        <end position="118"/>
    </location>
</feature>
<dbReference type="RefSeq" id="WP_147848912.1">
    <property type="nucleotide sequence ID" value="NZ_VDUZ01000025.1"/>
</dbReference>
<dbReference type="SUPFAM" id="SSF56645">
    <property type="entry name" value="Acyl-CoA dehydrogenase NM domain-like"/>
    <property type="match status" value="1"/>
</dbReference>
<dbReference type="InterPro" id="IPR009075">
    <property type="entry name" value="AcylCo_DH/oxidase_C"/>
</dbReference>
<dbReference type="GO" id="GO:0050660">
    <property type="term" value="F:flavin adenine dinucleotide binding"/>
    <property type="evidence" value="ECO:0007669"/>
    <property type="project" value="InterPro"/>
</dbReference>
<evidence type="ECO:0000313" key="8">
    <source>
        <dbReference type="EMBL" id="TXL73390.1"/>
    </source>
</evidence>
<comment type="cofactor">
    <cofactor evidence="1">
        <name>FAD</name>
        <dbReference type="ChEBI" id="CHEBI:57692"/>
    </cofactor>
</comment>
<accession>A0A5C8PI68</accession>
<dbReference type="InterPro" id="IPR036250">
    <property type="entry name" value="AcylCo_DH-like_C"/>
</dbReference>
<dbReference type="Pfam" id="PF00441">
    <property type="entry name" value="Acyl-CoA_dh_1"/>
    <property type="match status" value="1"/>
</dbReference>
<dbReference type="EMBL" id="VDUZ01000025">
    <property type="protein sequence ID" value="TXL73390.1"/>
    <property type="molecule type" value="Genomic_DNA"/>
</dbReference>
<evidence type="ECO:0000256" key="2">
    <source>
        <dbReference type="ARBA" id="ARBA00009347"/>
    </source>
</evidence>